<reference evidence="2" key="1">
    <citation type="submission" date="2023-02" db="EMBL/GenBank/DDBJ databases">
        <title>Colletotrichum kahawae CIFC_Que2 genome sequencing and assembly.</title>
        <authorList>
            <person name="Baroncelli R."/>
        </authorList>
    </citation>
    <scope>NUCLEOTIDE SEQUENCE</scope>
    <source>
        <strain evidence="2">CIFC_Que2</strain>
    </source>
</reference>
<organism evidence="2 3">
    <name type="scientific">Colletotrichum kahawae</name>
    <name type="common">Coffee berry disease fungus</name>
    <dbReference type="NCBI Taxonomy" id="34407"/>
    <lineage>
        <taxon>Eukaryota</taxon>
        <taxon>Fungi</taxon>
        <taxon>Dikarya</taxon>
        <taxon>Ascomycota</taxon>
        <taxon>Pezizomycotina</taxon>
        <taxon>Sordariomycetes</taxon>
        <taxon>Hypocreomycetidae</taxon>
        <taxon>Glomerellales</taxon>
        <taxon>Glomerellaceae</taxon>
        <taxon>Colletotrichum</taxon>
        <taxon>Colletotrichum gloeosporioides species complex</taxon>
    </lineage>
</organism>
<gene>
    <name evidence="2" type="ORF">CKAH01_18424</name>
</gene>
<protein>
    <recommendedName>
        <fullName evidence="1">FHA domain-containing protein</fullName>
    </recommendedName>
</protein>
<feature type="domain" description="FHA" evidence="1">
    <location>
        <begin position="93"/>
        <end position="144"/>
    </location>
</feature>
<dbReference type="PROSITE" id="PS50006">
    <property type="entry name" value="FHA_DOMAIN"/>
    <property type="match status" value="1"/>
</dbReference>
<accession>A0AAD9Y6R0</accession>
<dbReference type="SMART" id="SM00240">
    <property type="entry name" value="FHA"/>
    <property type="match status" value="1"/>
</dbReference>
<dbReference type="Gene3D" id="2.60.200.20">
    <property type="match status" value="1"/>
</dbReference>
<dbReference type="EMBL" id="VYYT01000323">
    <property type="protein sequence ID" value="KAK2743009.1"/>
    <property type="molecule type" value="Genomic_DNA"/>
</dbReference>
<proteinExistence type="predicted"/>
<dbReference type="SUPFAM" id="SSF49879">
    <property type="entry name" value="SMAD/FHA domain"/>
    <property type="match status" value="1"/>
</dbReference>
<name>A0AAD9Y6R0_COLKA</name>
<keyword evidence="3" id="KW-1185">Reference proteome</keyword>
<dbReference type="AlphaFoldDB" id="A0AAD9Y6R0"/>
<comment type="caution">
    <text evidence="2">The sequence shown here is derived from an EMBL/GenBank/DDBJ whole genome shotgun (WGS) entry which is preliminary data.</text>
</comment>
<dbReference type="InterPro" id="IPR008984">
    <property type="entry name" value="SMAD_FHA_dom_sf"/>
</dbReference>
<evidence type="ECO:0000313" key="2">
    <source>
        <dbReference type="EMBL" id="KAK2743009.1"/>
    </source>
</evidence>
<dbReference type="Pfam" id="PF00498">
    <property type="entry name" value="FHA"/>
    <property type="match status" value="1"/>
</dbReference>
<sequence length="713" mass="80531">MAAPSLNPWKVADALEDQYVIRVRIPDPLIFNATSKETPQGWLCRTHEFESCGTSEESPSTPGPEVGPTGGVLLFSGPKNLHEKLRANIPDGFLAGRQKTLNDIVIGPKFGQVSRHHFAVGIYKDQWVVFNMSRNGTWVNGDYLHGENSLMALNPETESEIRLGNPPFSLFIRCQHPNIARLRDLWPNRDTTLSEVDNTSQGTTVATTNHLGGGSGLLRIYYLEDRKIPSRTGVKKILALNARTCDLHVAKAYPIADRDRLQKRIELLESLPQTHSGPFLQDHALILAEDAVYLLSPYLENIHTLRDVTDFSNENRQTTRERHAAARQLLRSLLKVVSLLHTRYMVSHGDLSLRTVFSGSLYDCEQLYVAGFSEAASLTPTRAKADCLAIFNMVADFLGEGPHQGWLAIELLDSLWDQSRLLRSGRAWPYSVTQVCNLLDLTYDADDARWKRITISKDVMIRYQREGRMLRYRADDIQDFAALAAMTSTIAEPASAQRNMQTASSVLQRFIKEKGVRDHLSQNEFDAFSLHMTRHHNLSIFLQPSLRREHYTQRSTSLFFVATINFKIPYQTQFGWINLSSLRLLGPLDLTTSIRGLLEDCFEVRGHCGGVYVTVDDHLAKAAELLGVRYSDDELTNHGNKELERYTWAKGWYILCPHESSDMVPVERTNELVRGQEPLGKFLKSHMPHNPLDAFVAQDPRDLLAPHTMTSST</sequence>
<dbReference type="InterPro" id="IPR000253">
    <property type="entry name" value="FHA_dom"/>
</dbReference>
<evidence type="ECO:0000259" key="1">
    <source>
        <dbReference type="PROSITE" id="PS50006"/>
    </source>
</evidence>
<dbReference type="Proteomes" id="UP001281614">
    <property type="component" value="Unassembled WGS sequence"/>
</dbReference>
<evidence type="ECO:0000313" key="3">
    <source>
        <dbReference type="Proteomes" id="UP001281614"/>
    </source>
</evidence>
<dbReference type="CDD" id="cd00060">
    <property type="entry name" value="FHA"/>
    <property type="match status" value="1"/>
</dbReference>